<accession>A0A8A4TS64</accession>
<evidence type="ECO:0000259" key="1">
    <source>
        <dbReference type="Pfam" id="PF07693"/>
    </source>
</evidence>
<dbReference type="InterPro" id="IPR011646">
    <property type="entry name" value="KAP_P-loop"/>
</dbReference>
<dbReference type="Pfam" id="PF07693">
    <property type="entry name" value="KAP_NTPase"/>
    <property type="match status" value="1"/>
</dbReference>
<protein>
    <recommendedName>
        <fullName evidence="1">KAP NTPase domain-containing protein</fullName>
    </recommendedName>
</protein>
<evidence type="ECO:0000313" key="3">
    <source>
        <dbReference type="Proteomes" id="UP000663929"/>
    </source>
</evidence>
<dbReference type="AlphaFoldDB" id="A0A8A4TS64"/>
<sequence length="239" mass="26753">MTAVQSGSSPVDPFIAEELSPEALDFQEPAYGKTEFNFTDRAAKIAHQLQQTRGAFTLGVFGDWGSGKTTFCNLIGSHLETMASGIVWVRFNAWRSEDRESPILHLLETIQDRIETKRRVVGKAIRNGFKGLIYGTKPSLEINLPGTGKVKLETDLGKAIDREAQLNARFTDQMPFATSFRKLSQAMQQSKKVKLVVFVDDLDRCTPARAIKLLEQIKLILDLPNTIIILALNKRLFDD</sequence>
<evidence type="ECO:0000313" key="2">
    <source>
        <dbReference type="EMBL" id="QTD51902.1"/>
    </source>
</evidence>
<dbReference type="EMBL" id="CP071793">
    <property type="protein sequence ID" value="QTD51902.1"/>
    <property type="molecule type" value="Genomic_DNA"/>
</dbReference>
<keyword evidence="3" id="KW-1185">Reference proteome</keyword>
<reference evidence="2" key="1">
    <citation type="submission" date="2021-03" db="EMBL/GenBank/DDBJ databases">
        <title>Acanthopleuribacteraceae sp. M133.</title>
        <authorList>
            <person name="Wang G."/>
        </authorList>
    </citation>
    <scope>NUCLEOTIDE SEQUENCE</scope>
    <source>
        <strain evidence="2">M133</strain>
    </source>
</reference>
<gene>
    <name evidence="2" type="ORF">J3U87_05470</name>
</gene>
<dbReference type="Gene3D" id="3.40.50.300">
    <property type="entry name" value="P-loop containing nucleotide triphosphate hydrolases"/>
    <property type="match status" value="1"/>
</dbReference>
<dbReference type="Proteomes" id="UP000663929">
    <property type="component" value="Chromosome"/>
</dbReference>
<feature type="domain" description="KAP NTPase" evidence="1">
    <location>
        <begin position="42"/>
        <end position="234"/>
    </location>
</feature>
<dbReference type="KEGG" id="scor:J3U87_05470"/>
<organism evidence="2 3">
    <name type="scientific">Sulfidibacter corallicola</name>
    <dbReference type="NCBI Taxonomy" id="2818388"/>
    <lineage>
        <taxon>Bacteria</taxon>
        <taxon>Pseudomonadati</taxon>
        <taxon>Acidobacteriota</taxon>
        <taxon>Holophagae</taxon>
        <taxon>Acanthopleuribacterales</taxon>
        <taxon>Acanthopleuribacteraceae</taxon>
        <taxon>Sulfidibacter</taxon>
    </lineage>
</organism>
<dbReference type="InterPro" id="IPR052754">
    <property type="entry name" value="NTPase_KAP_P-loop"/>
</dbReference>
<dbReference type="PANTHER" id="PTHR22674">
    <property type="entry name" value="NTPASE, KAP FAMILY P-LOOP DOMAIN-CONTAINING 1"/>
    <property type="match status" value="1"/>
</dbReference>
<dbReference type="SUPFAM" id="SSF52540">
    <property type="entry name" value="P-loop containing nucleoside triphosphate hydrolases"/>
    <property type="match status" value="1"/>
</dbReference>
<dbReference type="PANTHER" id="PTHR22674:SF6">
    <property type="entry name" value="NTPASE KAP FAMILY P-LOOP DOMAIN-CONTAINING PROTEIN 1"/>
    <property type="match status" value="1"/>
</dbReference>
<dbReference type="RefSeq" id="WP_237382019.1">
    <property type="nucleotide sequence ID" value="NZ_CP071793.1"/>
</dbReference>
<proteinExistence type="predicted"/>
<name>A0A8A4TS64_SULCO</name>
<dbReference type="InterPro" id="IPR027417">
    <property type="entry name" value="P-loop_NTPase"/>
</dbReference>